<dbReference type="EMBL" id="CP019605">
    <property type="protein sequence ID" value="AQP44992.1"/>
    <property type="molecule type" value="Genomic_DNA"/>
</dbReference>
<name>A0A1Q2CFU1_9ACTN</name>
<protein>
    <submittedName>
        <fullName evidence="1">Uncharacterized protein</fullName>
    </submittedName>
</protein>
<reference evidence="1 2" key="1">
    <citation type="journal article" date="2016" name="Int. J. Syst. Evol. Microbiol.">
        <title>Tessaracoccus flavus sp. nov., isolated from the drainage system of a lindane-producing factory.</title>
        <authorList>
            <person name="Kumari R."/>
            <person name="Singh P."/>
            <person name="Schumann P."/>
            <person name="Lal R."/>
        </authorList>
    </citation>
    <scope>NUCLEOTIDE SEQUENCE [LARGE SCALE GENOMIC DNA]</scope>
    <source>
        <strain evidence="1 2">RP1T</strain>
    </source>
</reference>
<dbReference type="AlphaFoldDB" id="A0A1Q2CFU1"/>
<sequence length="196" mass="21868">MTLDPEDIVWAFDGSEGRGEGLSAMIGIYTMHLTTLLPDASDDPFEQIVADLADDPTNRMLGNPRLGRLYPPALEDSKGADEFWKDSIHSLTRSRLEAAETVRRSLDDWDGPVPVTLGAVDSWAKTLGGMRLFWYSELAGTDRMADVVVTEENESLVDLVEWLGYLLEDLMESRETCLNLVASLDPDQFQPSERDD</sequence>
<dbReference type="Proteomes" id="UP000188324">
    <property type="component" value="Chromosome"/>
</dbReference>
<proteinExistence type="predicted"/>
<dbReference type="RefSeq" id="WP_077342610.1">
    <property type="nucleotide sequence ID" value="NZ_CP019605.1"/>
</dbReference>
<organism evidence="1 2">
    <name type="scientific">Tessaracoccus flavus</name>
    <dbReference type="NCBI Taxonomy" id="1610493"/>
    <lineage>
        <taxon>Bacteria</taxon>
        <taxon>Bacillati</taxon>
        <taxon>Actinomycetota</taxon>
        <taxon>Actinomycetes</taxon>
        <taxon>Propionibacteriales</taxon>
        <taxon>Propionibacteriaceae</taxon>
        <taxon>Tessaracoccus</taxon>
    </lineage>
</organism>
<dbReference type="Pfam" id="PF09438">
    <property type="entry name" value="DUF2017"/>
    <property type="match status" value="1"/>
</dbReference>
<dbReference type="InterPro" id="IPR018561">
    <property type="entry name" value="AosR"/>
</dbReference>
<evidence type="ECO:0000313" key="1">
    <source>
        <dbReference type="EMBL" id="AQP44992.1"/>
    </source>
</evidence>
<keyword evidence="2" id="KW-1185">Reference proteome</keyword>
<evidence type="ECO:0000313" key="2">
    <source>
        <dbReference type="Proteomes" id="UP000188324"/>
    </source>
</evidence>
<dbReference type="KEGG" id="tfl:RPIT_09510"/>
<accession>A0A1Q2CFU1</accession>
<dbReference type="STRING" id="1610493.RPIT_09510"/>
<gene>
    <name evidence="1" type="ORF">RPIT_09510</name>
</gene>
<dbReference type="OrthoDB" id="3727441at2"/>